<keyword evidence="2" id="KW-1185">Reference proteome</keyword>
<dbReference type="Proteomes" id="UP000095283">
    <property type="component" value="Unplaced"/>
</dbReference>
<keyword evidence="1" id="KW-0732">Signal</keyword>
<feature type="signal peptide" evidence="1">
    <location>
        <begin position="1"/>
        <end position="18"/>
    </location>
</feature>
<evidence type="ECO:0000313" key="2">
    <source>
        <dbReference type="Proteomes" id="UP000095283"/>
    </source>
</evidence>
<reference evidence="3" key="1">
    <citation type="submission" date="2016-11" db="UniProtKB">
        <authorList>
            <consortium name="WormBaseParasite"/>
        </authorList>
    </citation>
    <scope>IDENTIFICATION</scope>
</reference>
<dbReference type="PANTHER" id="PTHR36944:SF3">
    <property type="entry name" value="PROTEIN CBG10961"/>
    <property type="match status" value="1"/>
</dbReference>
<accession>A0A1I7X485</accession>
<dbReference type="AlphaFoldDB" id="A0A1I7X485"/>
<name>A0A1I7X485_HETBA</name>
<organism evidence="2 3">
    <name type="scientific">Heterorhabditis bacteriophora</name>
    <name type="common">Entomopathogenic nematode worm</name>
    <dbReference type="NCBI Taxonomy" id="37862"/>
    <lineage>
        <taxon>Eukaryota</taxon>
        <taxon>Metazoa</taxon>
        <taxon>Ecdysozoa</taxon>
        <taxon>Nematoda</taxon>
        <taxon>Chromadorea</taxon>
        <taxon>Rhabditida</taxon>
        <taxon>Rhabditina</taxon>
        <taxon>Rhabditomorpha</taxon>
        <taxon>Strongyloidea</taxon>
        <taxon>Heterorhabditidae</taxon>
        <taxon>Heterorhabditis</taxon>
    </lineage>
</organism>
<feature type="chain" id="PRO_5009311006" evidence="1">
    <location>
        <begin position="19"/>
        <end position="286"/>
    </location>
</feature>
<evidence type="ECO:0000256" key="1">
    <source>
        <dbReference type="SAM" id="SignalP"/>
    </source>
</evidence>
<dbReference type="PANTHER" id="PTHR36944">
    <property type="entry name" value="PROTEIN CBG02791-RELATED"/>
    <property type="match status" value="1"/>
</dbReference>
<sequence length="286" mass="34139">MSIIFYMVFVFSVFVCDCTRFRRHRQRSMESEEEGELVTNHHPRTTPPCNTLCEAQWKHDFHVTFHRHYETEFFDVPLDNIILANLSTLSSFCSLTEQKYACLERECLITKHDWTPEKHICIDELEKFRENIHCLSKTRQSVHTHCQSVCLKLESLSVLSQIEINYLIRMKMQQTAKDEYIEQNKACHFIACHQMCHKRIISRLCSHGEIQDAREMIRDYYDSYLRKDLAELENSQHGELFSSFCRRVTLEENENAFISNMTNHNNQVLESIRREIKFMTLRDLLQ</sequence>
<dbReference type="WBParaSite" id="Hba_12280">
    <property type="protein sequence ID" value="Hba_12280"/>
    <property type="gene ID" value="Hba_12280"/>
</dbReference>
<protein>
    <submittedName>
        <fullName evidence="3">CPG4 domain-containing protein</fullName>
    </submittedName>
</protein>
<evidence type="ECO:0000313" key="3">
    <source>
        <dbReference type="WBParaSite" id="Hba_12280"/>
    </source>
</evidence>
<proteinExistence type="predicted"/>